<dbReference type="EMBL" id="JBANRG010000045">
    <property type="protein sequence ID" value="KAK7446062.1"/>
    <property type="molecule type" value="Genomic_DNA"/>
</dbReference>
<accession>A0ABR1J4L6</accession>
<evidence type="ECO:0000256" key="1">
    <source>
        <dbReference type="SAM" id="MobiDB-lite"/>
    </source>
</evidence>
<protein>
    <submittedName>
        <fullName evidence="2">Uncharacterized protein</fullName>
    </submittedName>
</protein>
<keyword evidence="3" id="KW-1185">Reference proteome</keyword>
<feature type="compositionally biased region" description="Polar residues" evidence="1">
    <location>
        <begin position="38"/>
        <end position="58"/>
    </location>
</feature>
<feature type="region of interest" description="Disordered" evidence="1">
    <location>
        <begin position="18"/>
        <end position="81"/>
    </location>
</feature>
<gene>
    <name evidence="2" type="ORF">VKT23_014685</name>
</gene>
<dbReference type="Proteomes" id="UP001498398">
    <property type="component" value="Unassembled WGS sequence"/>
</dbReference>
<evidence type="ECO:0000313" key="2">
    <source>
        <dbReference type="EMBL" id="KAK7446062.1"/>
    </source>
</evidence>
<reference evidence="2 3" key="1">
    <citation type="submission" date="2024-01" db="EMBL/GenBank/DDBJ databases">
        <title>A draft genome for the cacao thread blight pathogen Marasmiellus scandens.</title>
        <authorList>
            <person name="Baruah I.K."/>
            <person name="Leung J."/>
            <person name="Bukari Y."/>
            <person name="Amoako-Attah I."/>
            <person name="Meinhardt L.W."/>
            <person name="Bailey B.A."/>
            <person name="Cohen S.P."/>
        </authorList>
    </citation>
    <scope>NUCLEOTIDE SEQUENCE [LARGE SCALE GENOMIC DNA]</scope>
    <source>
        <strain evidence="2 3">GH-19</strain>
    </source>
</reference>
<name>A0ABR1J4L6_9AGAR</name>
<feature type="compositionally biased region" description="Polar residues" evidence="1">
    <location>
        <begin position="18"/>
        <end position="31"/>
    </location>
</feature>
<evidence type="ECO:0000313" key="3">
    <source>
        <dbReference type="Proteomes" id="UP001498398"/>
    </source>
</evidence>
<proteinExistence type="predicted"/>
<organism evidence="2 3">
    <name type="scientific">Marasmiellus scandens</name>
    <dbReference type="NCBI Taxonomy" id="2682957"/>
    <lineage>
        <taxon>Eukaryota</taxon>
        <taxon>Fungi</taxon>
        <taxon>Dikarya</taxon>
        <taxon>Basidiomycota</taxon>
        <taxon>Agaricomycotina</taxon>
        <taxon>Agaricomycetes</taxon>
        <taxon>Agaricomycetidae</taxon>
        <taxon>Agaricales</taxon>
        <taxon>Marasmiineae</taxon>
        <taxon>Omphalotaceae</taxon>
        <taxon>Marasmiellus</taxon>
    </lineage>
</organism>
<comment type="caution">
    <text evidence="2">The sequence shown here is derived from an EMBL/GenBank/DDBJ whole genome shotgun (WGS) entry which is preliminary data.</text>
</comment>
<sequence length="278" mass="31180">MPAPNYFGYLTGWVSKGSTTVQRYPTLSSLPDTRENRAPSSEATTPSPEQLSTPTQSVEEGPVTGASGHNAIATPVEATPRPEPIPNADVLDGISADGCPVEVGPRDCMPIDPLASSTLPTASSSSTSTLQTRQALGRRRVKKFDYVYVLPPLIQNPRLRSVPTRQGFHVRYYRLCNDEKLANPPSLGEEHQENDLFLHIHRSAIQKDLNKLENVLNKHVAMWCYDEVEGWERIEFGQERQLEGKYFALTLNKRLEPSWILPETIAKDPRWKSMTYNH</sequence>